<dbReference type="CDD" id="cd18186">
    <property type="entry name" value="BTB_POZ_ZBTB_KLHL-like"/>
    <property type="match status" value="1"/>
</dbReference>
<dbReference type="SUPFAM" id="SSF49599">
    <property type="entry name" value="TRAF domain-like"/>
    <property type="match status" value="1"/>
</dbReference>
<dbReference type="EMBL" id="UYRX01000300">
    <property type="protein sequence ID" value="VDK79598.1"/>
    <property type="molecule type" value="Genomic_DNA"/>
</dbReference>
<dbReference type="OrthoDB" id="5771911at2759"/>
<feature type="compositionally biased region" description="Basic residues" evidence="1">
    <location>
        <begin position="407"/>
        <end position="416"/>
    </location>
</feature>
<dbReference type="Pfam" id="PF00651">
    <property type="entry name" value="BTB"/>
    <property type="match status" value="1"/>
</dbReference>
<dbReference type="InterPro" id="IPR008974">
    <property type="entry name" value="TRAF-like"/>
</dbReference>
<evidence type="ECO:0008006" key="6">
    <source>
        <dbReference type="Google" id="ProtNLM"/>
    </source>
</evidence>
<sequence>MNRPEKYTCDTTPSTYTKNSYITPVDALHLSQQWKIENFTTLVKLALPGNCLRTGLFRHPQLPEAFWQLCLYPGGKRTENVNNVSLFLKMSSTSPTREVRIKVEYRFHFLNDKGVALFSNVNVGEFHAKPPKGGHSWGLRNIPKQKILNCVRNDGSLVISCHIELLPDINRTQCYNSWKLLNTNARMVSGDFVKRQLAAFDNGLMADCVLECSGKQIPVNRFVLSAHSEVFKAMFSYDQLIESTEKKVIIEDADYEAVRCMLRYMYTGEMELDTEVANVLILAERYQIDDLKLICERKLCSQIDRNNVGEMLYLADLYNCKILRKAVVDLVSLWMTLEPCFPDFNKYALALVYLHHYWPLKLSCLQLRTNHSVFSSHAWRLLKETNPHLVTEVMEKAMFGEESPPPKRQRHQKKHISQSSGD</sequence>
<proteinExistence type="predicted"/>
<gene>
    <name evidence="4" type="ORF">NLS_LOCUS4579</name>
</gene>
<dbReference type="AlphaFoldDB" id="A0A3P6UK29"/>
<dbReference type="SUPFAM" id="SSF54695">
    <property type="entry name" value="POZ domain"/>
    <property type="match status" value="1"/>
</dbReference>
<protein>
    <recommendedName>
        <fullName evidence="6">BTB domain-containing protein</fullName>
    </recommendedName>
</protein>
<evidence type="ECO:0000313" key="5">
    <source>
        <dbReference type="Proteomes" id="UP000277928"/>
    </source>
</evidence>
<dbReference type="SMART" id="SM00225">
    <property type="entry name" value="BTB"/>
    <property type="match status" value="1"/>
</dbReference>
<dbReference type="PROSITE" id="PS50144">
    <property type="entry name" value="MATH"/>
    <property type="match status" value="1"/>
</dbReference>
<dbReference type="OMA" id="HIELLPD"/>
<accession>A0A3P6UK29</accession>
<dbReference type="InterPro" id="IPR011333">
    <property type="entry name" value="SKP1/BTB/POZ_sf"/>
</dbReference>
<evidence type="ECO:0000259" key="3">
    <source>
        <dbReference type="PROSITE" id="PS50144"/>
    </source>
</evidence>
<dbReference type="Gene3D" id="1.25.40.420">
    <property type="match status" value="1"/>
</dbReference>
<dbReference type="Gene3D" id="3.30.710.10">
    <property type="entry name" value="Potassium Channel Kv1.1, Chain A"/>
    <property type="match status" value="1"/>
</dbReference>
<feature type="domain" description="MATH" evidence="3">
    <location>
        <begin position="29"/>
        <end position="163"/>
    </location>
</feature>
<dbReference type="InterPro" id="IPR000210">
    <property type="entry name" value="BTB/POZ_dom"/>
</dbReference>
<feature type="region of interest" description="Disordered" evidence="1">
    <location>
        <begin position="400"/>
        <end position="422"/>
    </location>
</feature>
<dbReference type="Pfam" id="PF22486">
    <property type="entry name" value="MATH_2"/>
    <property type="match status" value="1"/>
</dbReference>
<dbReference type="PANTHER" id="PTHR24413">
    <property type="entry name" value="SPECKLE-TYPE POZ PROTEIN"/>
    <property type="match status" value="1"/>
</dbReference>
<evidence type="ECO:0000256" key="1">
    <source>
        <dbReference type="SAM" id="MobiDB-lite"/>
    </source>
</evidence>
<dbReference type="STRING" id="42156.A0A3P6UK29"/>
<keyword evidence="5" id="KW-1185">Reference proteome</keyword>
<dbReference type="GO" id="GO:0030163">
    <property type="term" value="P:protein catabolic process"/>
    <property type="evidence" value="ECO:0007669"/>
    <property type="project" value="UniProtKB-ARBA"/>
</dbReference>
<organism evidence="4 5">
    <name type="scientific">Litomosoides sigmodontis</name>
    <name type="common">Filarial nematode worm</name>
    <dbReference type="NCBI Taxonomy" id="42156"/>
    <lineage>
        <taxon>Eukaryota</taxon>
        <taxon>Metazoa</taxon>
        <taxon>Ecdysozoa</taxon>
        <taxon>Nematoda</taxon>
        <taxon>Chromadorea</taxon>
        <taxon>Rhabditida</taxon>
        <taxon>Spirurina</taxon>
        <taxon>Spiruromorpha</taxon>
        <taxon>Filarioidea</taxon>
        <taxon>Onchocercidae</taxon>
        <taxon>Litomosoides</taxon>
    </lineage>
</organism>
<reference evidence="4 5" key="1">
    <citation type="submission" date="2018-08" db="EMBL/GenBank/DDBJ databases">
        <authorList>
            <person name="Laetsch R D."/>
            <person name="Stevens L."/>
            <person name="Kumar S."/>
            <person name="Blaxter L. M."/>
        </authorList>
    </citation>
    <scope>NUCLEOTIDE SEQUENCE [LARGE SCALE GENOMIC DNA]</scope>
</reference>
<name>A0A3P6UK29_LITSI</name>
<dbReference type="PROSITE" id="PS50097">
    <property type="entry name" value="BTB"/>
    <property type="match status" value="1"/>
</dbReference>
<dbReference type="Proteomes" id="UP000277928">
    <property type="component" value="Unassembled WGS sequence"/>
</dbReference>
<dbReference type="InterPro" id="IPR002083">
    <property type="entry name" value="MATH/TRAF_dom"/>
</dbReference>
<evidence type="ECO:0000313" key="4">
    <source>
        <dbReference type="EMBL" id="VDK79598.1"/>
    </source>
</evidence>
<dbReference type="CDD" id="cd00121">
    <property type="entry name" value="MATH"/>
    <property type="match status" value="1"/>
</dbReference>
<dbReference type="Gene3D" id="2.60.210.10">
    <property type="entry name" value="Apoptosis, Tumor Necrosis Factor Receptor Associated Protein 2, Chain A"/>
    <property type="match status" value="1"/>
</dbReference>
<feature type="domain" description="BTB" evidence="2">
    <location>
        <begin position="206"/>
        <end position="274"/>
    </location>
</feature>
<evidence type="ECO:0000259" key="2">
    <source>
        <dbReference type="PROSITE" id="PS50097"/>
    </source>
</evidence>